<evidence type="ECO:0000256" key="2">
    <source>
        <dbReference type="ARBA" id="ARBA00022670"/>
    </source>
</evidence>
<dbReference type="GO" id="GO:0031012">
    <property type="term" value="C:extracellular matrix"/>
    <property type="evidence" value="ECO:0007669"/>
    <property type="project" value="InterPro"/>
</dbReference>
<dbReference type="GO" id="GO:0008270">
    <property type="term" value="F:zinc ion binding"/>
    <property type="evidence" value="ECO:0007669"/>
    <property type="project" value="InterPro"/>
</dbReference>
<reference evidence="11 12" key="1">
    <citation type="submission" date="2015-09" db="EMBL/GenBank/DDBJ databases">
        <title>Draft genome of the scarab beetle Oryctes borbonicus.</title>
        <authorList>
            <person name="Meyer J.M."/>
            <person name="Markov G.V."/>
            <person name="Baskaran P."/>
            <person name="Herrmann M."/>
            <person name="Sommer R.J."/>
            <person name="Roedelsperger C."/>
        </authorList>
    </citation>
    <scope>NUCLEOTIDE SEQUENCE [LARGE SCALE GENOMIC DNA]</scope>
    <source>
        <strain evidence="11">OB123</strain>
        <tissue evidence="11">Whole animal</tissue>
    </source>
</reference>
<dbReference type="AlphaFoldDB" id="A0A0T6B4Y1"/>
<evidence type="ECO:0000256" key="8">
    <source>
        <dbReference type="PIRSR" id="PIRSR621190-1"/>
    </source>
</evidence>
<keyword evidence="9" id="KW-0106">Calcium</keyword>
<comment type="caution">
    <text evidence="11">The sequence shown here is derived from an EMBL/GenBank/DDBJ whole genome shotgun (WGS) entry which is preliminary data.</text>
</comment>
<feature type="binding site" evidence="9">
    <location>
        <position position="217"/>
    </location>
    <ligand>
        <name>Ca(2+)</name>
        <dbReference type="ChEBI" id="CHEBI:29108"/>
        <label>3</label>
    </ligand>
</feature>
<name>A0A0T6B4Y1_9SCAR</name>
<evidence type="ECO:0000256" key="5">
    <source>
        <dbReference type="ARBA" id="ARBA00022801"/>
    </source>
</evidence>
<feature type="binding site" evidence="9">
    <location>
        <position position="191"/>
    </location>
    <ligand>
        <name>Zn(2+)</name>
        <dbReference type="ChEBI" id="CHEBI:29105"/>
        <label>1</label>
    </ligand>
</feature>
<feature type="domain" description="Peptidase metallopeptidase" evidence="10">
    <location>
        <begin position="126"/>
        <end position="283"/>
    </location>
</feature>
<dbReference type="InterPro" id="IPR006026">
    <property type="entry name" value="Peptidase_Metallo"/>
</dbReference>
<dbReference type="InterPro" id="IPR033739">
    <property type="entry name" value="M10A_MMP"/>
</dbReference>
<dbReference type="Gene3D" id="3.40.390.10">
    <property type="entry name" value="Collagenase (Catalytic Domain)"/>
    <property type="match status" value="1"/>
</dbReference>
<gene>
    <name evidence="11" type="ORF">AMK59_3400</name>
</gene>
<dbReference type="CDD" id="cd04278">
    <property type="entry name" value="ZnMc_MMP"/>
    <property type="match status" value="1"/>
</dbReference>
<keyword evidence="3 9" id="KW-0479">Metal-binding</keyword>
<dbReference type="GO" id="GO:0030198">
    <property type="term" value="P:extracellular matrix organization"/>
    <property type="evidence" value="ECO:0007669"/>
    <property type="project" value="TreeGrafter"/>
</dbReference>
<dbReference type="PANTHER" id="PTHR10201">
    <property type="entry name" value="MATRIX METALLOPROTEINASE"/>
    <property type="match status" value="1"/>
</dbReference>
<evidence type="ECO:0000256" key="1">
    <source>
        <dbReference type="ARBA" id="ARBA00010370"/>
    </source>
</evidence>
<evidence type="ECO:0000313" key="11">
    <source>
        <dbReference type="EMBL" id="KRT82321.1"/>
    </source>
</evidence>
<evidence type="ECO:0000256" key="9">
    <source>
        <dbReference type="PIRSR" id="PIRSR621190-2"/>
    </source>
</evidence>
<dbReference type="SMART" id="SM00235">
    <property type="entry name" value="ZnMc"/>
    <property type="match status" value="1"/>
</dbReference>
<dbReference type="Pfam" id="PF00413">
    <property type="entry name" value="Peptidase_M10"/>
    <property type="match status" value="1"/>
</dbReference>
<sequence>MCRLLLLHKKGYMCMFSFCKIISVHTLPVRLSTMKCVILLVLLAYVRSAPMSKQQAMTYLEKYGYMPSHDESKFRESMMKFQEFMGLPMTGKMNAASETVMKMRRCGMPDMDPAQHQRRRKRYALQGSRWRTKAVTYKVTNYSSKLRRDVIDKELKESFDIWAQHLNTMFTPETSGKVNIDVGFFSGYHNDGGEFDGAGQVLAHAFYPIFGGNVHFDEDEEWTSGEERGTNFKQVAIHEIGHSLGLKHSNDRNAIMYPTYRRYIPNPSLGMDDITGIRRLYTKASSYPKI</sequence>
<organism evidence="11 12">
    <name type="scientific">Oryctes borbonicus</name>
    <dbReference type="NCBI Taxonomy" id="1629725"/>
    <lineage>
        <taxon>Eukaryota</taxon>
        <taxon>Metazoa</taxon>
        <taxon>Ecdysozoa</taxon>
        <taxon>Arthropoda</taxon>
        <taxon>Hexapoda</taxon>
        <taxon>Insecta</taxon>
        <taxon>Pterygota</taxon>
        <taxon>Neoptera</taxon>
        <taxon>Endopterygota</taxon>
        <taxon>Coleoptera</taxon>
        <taxon>Polyphaga</taxon>
        <taxon>Scarabaeiformia</taxon>
        <taxon>Scarabaeidae</taxon>
        <taxon>Dynastinae</taxon>
        <taxon>Oryctes</taxon>
    </lineage>
</organism>
<feature type="binding site" evidence="9">
    <location>
        <position position="248"/>
    </location>
    <ligand>
        <name>Zn(2+)</name>
        <dbReference type="ChEBI" id="CHEBI:29105"/>
        <label>2</label>
        <note>catalytic</note>
    </ligand>
</feature>
<feature type="binding site" evidence="9">
    <location>
        <position position="189"/>
    </location>
    <ligand>
        <name>Zn(2+)</name>
        <dbReference type="ChEBI" id="CHEBI:29105"/>
        <label>1</label>
    </ligand>
</feature>
<keyword evidence="12" id="KW-1185">Reference proteome</keyword>
<comment type="similarity">
    <text evidence="1">Belongs to the peptidase M10A family.</text>
</comment>
<evidence type="ECO:0000259" key="10">
    <source>
        <dbReference type="SMART" id="SM00235"/>
    </source>
</evidence>
<dbReference type="GO" id="GO:0030574">
    <property type="term" value="P:collagen catabolic process"/>
    <property type="evidence" value="ECO:0007669"/>
    <property type="project" value="TreeGrafter"/>
</dbReference>
<evidence type="ECO:0000256" key="4">
    <source>
        <dbReference type="ARBA" id="ARBA00022729"/>
    </source>
</evidence>
<dbReference type="InterPro" id="IPR001818">
    <property type="entry name" value="Pept_M10_metallopeptidase"/>
</dbReference>
<dbReference type="SUPFAM" id="SSF55486">
    <property type="entry name" value="Metalloproteases ('zincins'), catalytic domain"/>
    <property type="match status" value="1"/>
</dbReference>
<accession>A0A0T6B4Y1</accession>
<dbReference type="EMBL" id="LJIG01009817">
    <property type="protein sequence ID" value="KRT82321.1"/>
    <property type="molecule type" value="Genomic_DNA"/>
</dbReference>
<feature type="active site" evidence="8">
    <location>
        <position position="239"/>
    </location>
</feature>
<feature type="binding site" description="in inhibited form" evidence="9">
    <location>
        <position position="106"/>
    </location>
    <ligand>
        <name>Zn(2+)</name>
        <dbReference type="ChEBI" id="CHEBI:29105"/>
        <label>2</label>
        <note>catalytic</note>
    </ligand>
</feature>
<proteinExistence type="inferred from homology"/>
<dbReference type="GO" id="GO:0004222">
    <property type="term" value="F:metalloendopeptidase activity"/>
    <property type="evidence" value="ECO:0007669"/>
    <property type="project" value="InterPro"/>
</dbReference>
<feature type="binding site" evidence="9">
    <location>
        <position position="204"/>
    </location>
    <ligand>
        <name>Zn(2+)</name>
        <dbReference type="ChEBI" id="CHEBI:29105"/>
        <label>1</label>
    </ligand>
</feature>
<dbReference type="PRINTS" id="PR00138">
    <property type="entry name" value="MATRIXIN"/>
</dbReference>
<feature type="binding site" evidence="9">
    <location>
        <position position="220"/>
    </location>
    <ligand>
        <name>Ca(2+)</name>
        <dbReference type="ChEBI" id="CHEBI:29108"/>
        <label>1</label>
    </ligand>
</feature>
<feature type="binding site" evidence="9">
    <location>
        <position position="196"/>
    </location>
    <ligand>
        <name>Ca(2+)</name>
        <dbReference type="ChEBI" id="CHEBI:29108"/>
        <label>3</label>
    </ligand>
</feature>
<dbReference type="InterPro" id="IPR036365">
    <property type="entry name" value="PGBD-like_sf"/>
</dbReference>
<evidence type="ECO:0000256" key="6">
    <source>
        <dbReference type="ARBA" id="ARBA00022833"/>
    </source>
</evidence>
<feature type="binding site" evidence="9">
    <location>
        <position position="211"/>
    </location>
    <ligand>
        <name>Ca(2+)</name>
        <dbReference type="ChEBI" id="CHEBI:29108"/>
        <label>2</label>
    </ligand>
</feature>
<dbReference type="PANTHER" id="PTHR10201:SF291">
    <property type="entry name" value="MATRIX METALLOPROTEINASE 1, ISOFORM C-RELATED"/>
    <property type="match status" value="1"/>
</dbReference>
<protein>
    <submittedName>
        <fullName evidence="11">Peptidase</fullName>
    </submittedName>
</protein>
<feature type="binding site" evidence="9">
    <location>
        <position position="238"/>
    </location>
    <ligand>
        <name>Zn(2+)</name>
        <dbReference type="ChEBI" id="CHEBI:29105"/>
        <label>2</label>
        <note>catalytic</note>
    </ligand>
</feature>
<keyword evidence="7" id="KW-0482">Metalloprotease</keyword>
<dbReference type="Proteomes" id="UP000051574">
    <property type="component" value="Unassembled WGS sequence"/>
</dbReference>
<feature type="binding site" evidence="9">
    <location>
        <position position="197"/>
    </location>
    <ligand>
        <name>Ca(2+)</name>
        <dbReference type="ChEBI" id="CHEBI:29108"/>
        <label>3</label>
    </ligand>
</feature>
<evidence type="ECO:0000256" key="7">
    <source>
        <dbReference type="ARBA" id="ARBA00023049"/>
    </source>
</evidence>
<comment type="cofactor">
    <cofactor evidence="9">
        <name>Zn(2+)</name>
        <dbReference type="ChEBI" id="CHEBI:29105"/>
    </cofactor>
    <text evidence="9">Binds 2 Zn(2+) ions per subunit.</text>
</comment>
<feature type="binding site" evidence="9">
    <location>
        <position position="242"/>
    </location>
    <ligand>
        <name>Zn(2+)</name>
        <dbReference type="ChEBI" id="CHEBI:29105"/>
        <label>2</label>
        <note>catalytic</note>
    </ligand>
</feature>
<feature type="binding site" evidence="9">
    <location>
        <position position="220"/>
    </location>
    <ligand>
        <name>Ca(2+)</name>
        <dbReference type="ChEBI" id="CHEBI:29108"/>
        <label>3</label>
    </ligand>
</feature>
<dbReference type="OrthoDB" id="10030048at2759"/>
<dbReference type="GO" id="GO:0005615">
    <property type="term" value="C:extracellular space"/>
    <property type="evidence" value="ECO:0007669"/>
    <property type="project" value="TreeGrafter"/>
</dbReference>
<keyword evidence="6 9" id="KW-0862">Zinc</keyword>
<dbReference type="SUPFAM" id="SSF47090">
    <property type="entry name" value="PGBD-like"/>
    <property type="match status" value="1"/>
</dbReference>
<keyword evidence="5" id="KW-0378">Hydrolase</keyword>
<keyword evidence="2" id="KW-0645">Protease</keyword>
<dbReference type="InterPro" id="IPR024079">
    <property type="entry name" value="MetalloPept_cat_dom_sf"/>
</dbReference>
<dbReference type="InterPro" id="IPR021190">
    <property type="entry name" value="Pept_M10A"/>
</dbReference>
<feature type="binding site" evidence="9">
    <location>
        <position position="215"/>
    </location>
    <ligand>
        <name>Zn(2+)</name>
        <dbReference type="ChEBI" id="CHEBI:29105"/>
        <label>1</label>
    </ligand>
</feature>
<feature type="binding site" evidence="9">
    <location>
        <position position="256"/>
    </location>
    <ligand>
        <name>Zn(2+)</name>
        <dbReference type="ChEBI" id="CHEBI:29105"/>
        <label>2</label>
        <note>catalytic</note>
    </ligand>
</feature>
<comment type="cofactor">
    <cofactor evidence="9">
        <name>Ca(2+)</name>
        <dbReference type="ChEBI" id="CHEBI:29108"/>
    </cofactor>
    <text evidence="9">Can bind about 5 Ca(2+) ions per subunit.</text>
</comment>
<evidence type="ECO:0000256" key="3">
    <source>
        <dbReference type="ARBA" id="ARBA00022723"/>
    </source>
</evidence>
<evidence type="ECO:0000313" key="12">
    <source>
        <dbReference type="Proteomes" id="UP000051574"/>
    </source>
</evidence>
<keyword evidence="4" id="KW-0732">Signal</keyword>
<dbReference type="GO" id="GO:0006508">
    <property type="term" value="P:proteolysis"/>
    <property type="evidence" value="ECO:0007669"/>
    <property type="project" value="UniProtKB-KW"/>
</dbReference>